<reference evidence="1 2" key="1">
    <citation type="submission" date="2023-11" db="EMBL/GenBank/DDBJ databases">
        <title>Analysis of the Genomes of Mucilaginibacter gossypii cycad 4 and M. sabulilitoris SNA2: microbes with the potential for plant growth promotion.</title>
        <authorList>
            <person name="Hirsch A.M."/>
            <person name="Humm E."/>
            <person name="Rubbi M."/>
            <person name="Del Vecchio G."/>
            <person name="Ha S.M."/>
            <person name="Pellegrini M."/>
            <person name="Gunsalus R.P."/>
        </authorList>
    </citation>
    <scope>NUCLEOTIDE SEQUENCE [LARGE SCALE GENOMIC DNA]</scope>
    <source>
        <strain evidence="1 2">SNA2</strain>
    </source>
</reference>
<gene>
    <name evidence="1" type="ORF">SNE25_21230</name>
</gene>
<proteinExistence type="predicted"/>
<name>A0ABZ0TF91_9SPHI</name>
<evidence type="ECO:0000313" key="1">
    <source>
        <dbReference type="EMBL" id="WPU91844.1"/>
    </source>
</evidence>
<dbReference type="Proteomes" id="UP001324380">
    <property type="component" value="Chromosome"/>
</dbReference>
<protein>
    <submittedName>
        <fullName evidence="1">Uncharacterized protein</fullName>
    </submittedName>
</protein>
<organism evidence="1 2">
    <name type="scientific">Mucilaginibacter sabulilitoris</name>
    <dbReference type="NCBI Taxonomy" id="1173583"/>
    <lineage>
        <taxon>Bacteria</taxon>
        <taxon>Pseudomonadati</taxon>
        <taxon>Bacteroidota</taxon>
        <taxon>Sphingobacteriia</taxon>
        <taxon>Sphingobacteriales</taxon>
        <taxon>Sphingobacteriaceae</taxon>
        <taxon>Mucilaginibacter</taxon>
    </lineage>
</organism>
<dbReference type="RefSeq" id="WP_321561010.1">
    <property type="nucleotide sequence ID" value="NZ_CP139558.1"/>
</dbReference>
<sequence>MLSSKEMFTDFQEADYYASEVYQLKKHLTMPAAPIKQQVAKPKGNGNTKVQN</sequence>
<evidence type="ECO:0000313" key="2">
    <source>
        <dbReference type="Proteomes" id="UP001324380"/>
    </source>
</evidence>
<accession>A0ABZ0TF91</accession>
<dbReference type="EMBL" id="CP139558">
    <property type="protein sequence ID" value="WPU91844.1"/>
    <property type="molecule type" value="Genomic_DNA"/>
</dbReference>
<keyword evidence="2" id="KW-1185">Reference proteome</keyword>